<evidence type="ECO:0000256" key="3">
    <source>
        <dbReference type="ARBA" id="ARBA00022692"/>
    </source>
</evidence>
<evidence type="ECO:0000256" key="1">
    <source>
        <dbReference type="ARBA" id="ARBA00004370"/>
    </source>
</evidence>
<protein>
    <recommendedName>
        <fullName evidence="6">Protein root UVB sensitive/RUS domain-containing protein</fullName>
    </recommendedName>
</protein>
<dbReference type="InterPro" id="IPR006968">
    <property type="entry name" value="RUS_fam"/>
</dbReference>
<evidence type="ECO:0000256" key="4">
    <source>
        <dbReference type="ARBA" id="ARBA00022989"/>
    </source>
</evidence>
<dbReference type="PANTHER" id="PTHR12770:SF31">
    <property type="entry name" value="RUS FAMILY MEMBER 1"/>
    <property type="match status" value="1"/>
</dbReference>
<dbReference type="HOGENOM" id="CLU_015325_5_1_1"/>
<dbReference type="InterPro" id="IPR054549">
    <property type="entry name" value="UVB_sens_RUS_dom"/>
</dbReference>
<evidence type="ECO:0000313" key="8">
    <source>
        <dbReference type="Proteomes" id="UP000053029"/>
    </source>
</evidence>
<sequence>MAKQSVPELEVQDLDPQGHATVTFRYDPETQRLQVHRPQRSMSPKKSLLTKCMGPFLPAGYPGSVRPDYTPYQIYDSVQAFASTIAGLLASRAVFVGMGVGSEDASLVTTMLLYIAQETIGRVATILFAYQFSQKIEAEVKFYRFFADIVNDIAFVLDCLSPGLPLLGRICTLCVSNACRAVCGVSGGSSKAILSSHFAKEGNIGELNAKDGSQETVVSLVGMWVGGLLVSKVHGTFETWCCLIPLLAMHLWANWKAVKSVRLTSLNKDRAIILFSALLRGRAKGLSEVGEEESILGLGQMFRTSNCHNDFQVGVSVNKFLRTLPEGENNPSRRDLCFSQLLRVFQDEDYLLWWDVRSKQGFVLLKESAGGETQAKAICHLLRLSSRVKANPNAANLSQQNGLVQGRQDIFEVTQDPEQHVLPSSSEEKLDIHSHSSQLYDGLDPAIQLIIDTLREHRQEWKNMQDLVLHLGWDLDLTNLGRGPCHRIRVDSAPFEDKKDR</sequence>
<proteinExistence type="inferred from homology"/>
<organism evidence="7 8">
    <name type="scientific">Fonsecaea pedrosoi CBS 271.37</name>
    <dbReference type="NCBI Taxonomy" id="1442368"/>
    <lineage>
        <taxon>Eukaryota</taxon>
        <taxon>Fungi</taxon>
        <taxon>Dikarya</taxon>
        <taxon>Ascomycota</taxon>
        <taxon>Pezizomycotina</taxon>
        <taxon>Eurotiomycetes</taxon>
        <taxon>Chaetothyriomycetidae</taxon>
        <taxon>Chaetothyriales</taxon>
        <taxon>Herpotrichiellaceae</taxon>
        <taxon>Fonsecaea</taxon>
    </lineage>
</organism>
<gene>
    <name evidence="7" type="ORF">Z517_01336</name>
</gene>
<evidence type="ECO:0000259" key="6">
    <source>
        <dbReference type="Pfam" id="PF04884"/>
    </source>
</evidence>
<name>A0A0D2GXZ6_9EURO</name>
<dbReference type="AlphaFoldDB" id="A0A0D2GXZ6"/>
<evidence type="ECO:0000313" key="7">
    <source>
        <dbReference type="EMBL" id="KIW85943.1"/>
    </source>
</evidence>
<comment type="subcellular location">
    <subcellularLocation>
        <location evidence="1">Membrane</location>
    </subcellularLocation>
</comment>
<keyword evidence="5" id="KW-0472">Membrane</keyword>
<dbReference type="GO" id="GO:0016020">
    <property type="term" value="C:membrane"/>
    <property type="evidence" value="ECO:0007669"/>
    <property type="project" value="UniProtKB-SubCell"/>
</dbReference>
<keyword evidence="4" id="KW-1133">Transmembrane helix</keyword>
<dbReference type="RefSeq" id="XP_013289751.1">
    <property type="nucleotide sequence ID" value="XM_013434297.1"/>
</dbReference>
<keyword evidence="3" id="KW-0812">Transmembrane</keyword>
<reference evidence="7 8" key="1">
    <citation type="submission" date="2015-01" db="EMBL/GenBank/DDBJ databases">
        <title>The Genome Sequence of Fonsecaea pedrosoi CBS 271.37.</title>
        <authorList>
            <consortium name="The Broad Institute Genomics Platform"/>
            <person name="Cuomo C."/>
            <person name="de Hoog S."/>
            <person name="Gorbushina A."/>
            <person name="Stielow B."/>
            <person name="Teixiera M."/>
            <person name="Abouelleil A."/>
            <person name="Chapman S.B."/>
            <person name="Priest M."/>
            <person name="Young S.K."/>
            <person name="Wortman J."/>
            <person name="Nusbaum C."/>
            <person name="Birren B."/>
        </authorList>
    </citation>
    <scope>NUCLEOTIDE SEQUENCE [LARGE SCALE GENOMIC DNA]</scope>
    <source>
        <strain evidence="7 8">CBS 271.37</strain>
    </source>
</reference>
<dbReference type="EMBL" id="KN846969">
    <property type="protein sequence ID" value="KIW85943.1"/>
    <property type="molecule type" value="Genomic_DNA"/>
</dbReference>
<dbReference type="OrthoDB" id="364779at2759"/>
<comment type="similarity">
    <text evidence="2">Belongs to the RUS1 family.</text>
</comment>
<keyword evidence="8" id="KW-1185">Reference proteome</keyword>
<accession>A0A0D2GXZ6</accession>
<evidence type="ECO:0000256" key="2">
    <source>
        <dbReference type="ARBA" id="ARBA00007558"/>
    </source>
</evidence>
<dbReference type="VEuPathDB" id="FungiDB:Z517_01336"/>
<dbReference type="GeneID" id="25300826"/>
<feature type="domain" description="Protein root UVB sensitive/RUS" evidence="6">
    <location>
        <begin position="45"/>
        <end position="280"/>
    </location>
</feature>
<dbReference type="Pfam" id="PF04884">
    <property type="entry name" value="UVB_sens_prot"/>
    <property type="match status" value="1"/>
</dbReference>
<dbReference type="PANTHER" id="PTHR12770">
    <property type="entry name" value="RUS1 FAMILY PROTEIN C16ORF58"/>
    <property type="match status" value="1"/>
</dbReference>
<evidence type="ECO:0000256" key="5">
    <source>
        <dbReference type="ARBA" id="ARBA00023136"/>
    </source>
</evidence>
<dbReference type="Proteomes" id="UP000053029">
    <property type="component" value="Unassembled WGS sequence"/>
</dbReference>